<dbReference type="SUPFAM" id="SSF46689">
    <property type="entry name" value="Homeodomain-like"/>
    <property type="match status" value="1"/>
</dbReference>
<dbReference type="GO" id="GO:0003677">
    <property type="term" value="F:DNA binding"/>
    <property type="evidence" value="ECO:0007669"/>
    <property type="project" value="UniProtKB-UniRule"/>
</dbReference>
<dbReference type="GeneID" id="93150150"/>
<dbReference type="PROSITE" id="PS50977">
    <property type="entry name" value="HTH_TETR_2"/>
    <property type="match status" value="1"/>
</dbReference>
<gene>
    <name evidence="4" type="ORF">CE91St55_59090</name>
    <name evidence="5" type="ORF">GNE07_25730</name>
</gene>
<comment type="caution">
    <text evidence="5">The sequence shown here is derived from an EMBL/GenBank/DDBJ whole genome shotgun (WGS) entry which is preliminary data.</text>
</comment>
<feature type="domain" description="HTH tetR-type" evidence="3">
    <location>
        <begin position="8"/>
        <end position="68"/>
    </location>
</feature>
<accession>A0A174WXN6</accession>
<dbReference type="PRINTS" id="PR00455">
    <property type="entry name" value="HTHTETR"/>
</dbReference>
<reference evidence="4" key="2">
    <citation type="submission" date="2022-01" db="EMBL/GenBank/DDBJ databases">
        <title>Novel bile acid biosynthetic pathways are enriched in the microbiome of centenarians.</title>
        <authorList>
            <person name="Sato Y."/>
            <person name="Atarashi K."/>
            <person name="Plichta R.D."/>
            <person name="Arai Y."/>
            <person name="Sasajima S."/>
            <person name="Kearney M.S."/>
            <person name="Suda W."/>
            <person name="Takeshita K."/>
            <person name="Sasaki T."/>
            <person name="Okamoto S."/>
            <person name="Skelly N.A."/>
            <person name="Okamura Y."/>
            <person name="Vlamakis H."/>
            <person name="Li Y."/>
            <person name="Tanoue T."/>
            <person name="Takei H."/>
            <person name="Nittono H."/>
            <person name="Narushima S."/>
            <person name="Irie J."/>
            <person name="Itoh H."/>
            <person name="Moriya K."/>
            <person name="Sugiura Y."/>
            <person name="Suematsu M."/>
            <person name="Moritoki N."/>
            <person name="Shibata S."/>
            <person name="Littman R.D."/>
            <person name="Fischbach A.M."/>
            <person name="Uwamino Y."/>
            <person name="Inoue T."/>
            <person name="Honda A."/>
            <person name="Hattori M."/>
            <person name="Murai T."/>
            <person name="Xavier J.R."/>
            <person name="Hirose N."/>
            <person name="Honda K."/>
        </authorList>
    </citation>
    <scope>NUCLEOTIDE SEQUENCE</scope>
    <source>
        <strain evidence="4">CE91-St55</strain>
    </source>
</reference>
<keyword evidence="1 2" id="KW-0238">DNA-binding</keyword>
<name>A0A174WXN6_9FIRM</name>
<feature type="DNA-binding region" description="H-T-H motif" evidence="2">
    <location>
        <begin position="31"/>
        <end position="50"/>
    </location>
</feature>
<evidence type="ECO:0000313" key="5">
    <source>
        <dbReference type="EMBL" id="MUB66424.1"/>
    </source>
</evidence>
<dbReference type="InterPro" id="IPR001647">
    <property type="entry name" value="HTH_TetR"/>
</dbReference>
<dbReference type="RefSeq" id="WP_022033353.1">
    <property type="nucleotide sequence ID" value="NZ_BQNJ01000002.1"/>
</dbReference>
<evidence type="ECO:0000313" key="4">
    <source>
        <dbReference type="EMBL" id="GKH03928.1"/>
    </source>
</evidence>
<dbReference type="OrthoDB" id="1896527at2"/>
<dbReference type="Pfam" id="PF00440">
    <property type="entry name" value="TetR_N"/>
    <property type="match status" value="1"/>
</dbReference>
<evidence type="ECO:0000256" key="2">
    <source>
        <dbReference type="PROSITE-ProRule" id="PRU00335"/>
    </source>
</evidence>
<dbReference type="Gene3D" id="1.10.357.10">
    <property type="entry name" value="Tetracycline Repressor, domain 2"/>
    <property type="match status" value="1"/>
</dbReference>
<evidence type="ECO:0000259" key="3">
    <source>
        <dbReference type="PROSITE" id="PS50977"/>
    </source>
</evidence>
<dbReference type="InterPro" id="IPR009057">
    <property type="entry name" value="Homeodomain-like_sf"/>
</dbReference>
<dbReference type="EMBL" id="WNME01000026">
    <property type="protein sequence ID" value="MUB66424.1"/>
    <property type="molecule type" value="Genomic_DNA"/>
</dbReference>
<proteinExistence type="predicted"/>
<dbReference type="Proteomes" id="UP001055091">
    <property type="component" value="Unassembled WGS sequence"/>
</dbReference>
<sequence length="215" mass="24379">MKHNNRGSETKESILRAGRSLFYEHGYKATTARMIAGQANINLGLIDYYFKGKEEIATLIYRDVRNSFESLFLACEPQTTPLDMFFISSALELRLCLECLPFGRFYDEIILFPAIHQRLLTFNASRIKEYGAVGKDTDYPMLAAISIASIKPALVDHALHSGHALDTGKYLSYYLEQQLHYFGLHKEMAARYQALLSGYYVNAAANFTPILTKLL</sequence>
<dbReference type="Proteomes" id="UP000434223">
    <property type="component" value="Unassembled WGS sequence"/>
</dbReference>
<reference evidence="5 6" key="1">
    <citation type="submission" date="2019-09" db="EMBL/GenBank/DDBJ databases">
        <title>Draft genome sequencing of Hungatella hathewayi 123Y-2.</title>
        <authorList>
            <person name="Lv Q."/>
            <person name="Li S."/>
        </authorList>
    </citation>
    <scope>NUCLEOTIDE SEQUENCE [LARGE SCALE GENOMIC DNA]</scope>
    <source>
        <strain evidence="5 6">123Y-2</strain>
    </source>
</reference>
<protein>
    <submittedName>
        <fullName evidence="5">TetR family transcriptional regulator</fullName>
    </submittedName>
</protein>
<evidence type="ECO:0000313" key="6">
    <source>
        <dbReference type="Proteomes" id="UP000434223"/>
    </source>
</evidence>
<organism evidence="5 6">
    <name type="scientific">Hungatella hathewayi</name>
    <dbReference type="NCBI Taxonomy" id="154046"/>
    <lineage>
        <taxon>Bacteria</taxon>
        <taxon>Bacillati</taxon>
        <taxon>Bacillota</taxon>
        <taxon>Clostridia</taxon>
        <taxon>Lachnospirales</taxon>
        <taxon>Lachnospiraceae</taxon>
        <taxon>Hungatella</taxon>
    </lineage>
</organism>
<dbReference type="EMBL" id="BQNJ01000002">
    <property type="protein sequence ID" value="GKH03928.1"/>
    <property type="molecule type" value="Genomic_DNA"/>
</dbReference>
<dbReference type="AlphaFoldDB" id="A0A174WXN6"/>
<evidence type="ECO:0000256" key="1">
    <source>
        <dbReference type="ARBA" id="ARBA00023125"/>
    </source>
</evidence>